<name>A0ABP1RZM6_9HEXA</name>
<keyword evidence="3" id="KW-1185">Reference proteome</keyword>
<evidence type="ECO:0000313" key="3">
    <source>
        <dbReference type="Proteomes" id="UP001642540"/>
    </source>
</evidence>
<sequence>MDLNKIRSFEGKALLRARQTDKIAESKPKQKFNYDNKVDNKQPELGTSEKHQNKKSSRFQYKAKNSNWPKPKFFSSYCGITNHHETQCRNKERDIADMQKQSEGNSKEGDSPPFIPRTSQTVHKQKTERK</sequence>
<feature type="compositionally biased region" description="Basic and acidic residues" evidence="1">
    <location>
        <begin position="18"/>
        <end position="51"/>
    </location>
</feature>
<comment type="caution">
    <text evidence="2">The sequence shown here is derived from an EMBL/GenBank/DDBJ whole genome shotgun (WGS) entry which is preliminary data.</text>
</comment>
<accession>A0ABP1RZM6</accession>
<organism evidence="2 3">
    <name type="scientific">Orchesella dallaii</name>
    <dbReference type="NCBI Taxonomy" id="48710"/>
    <lineage>
        <taxon>Eukaryota</taxon>
        <taxon>Metazoa</taxon>
        <taxon>Ecdysozoa</taxon>
        <taxon>Arthropoda</taxon>
        <taxon>Hexapoda</taxon>
        <taxon>Collembola</taxon>
        <taxon>Entomobryomorpha</taxon>
        <taxon>Entomobryoidea</taxon>
        <taxon>Orchesellidae</taxon>
        <taxon>Orchesellinae</taxon>
        <taxon>Orchesella</taxon>
    </lineage>
</organism>
<protein>
    <submittedName>
        <fullName evidence="2">Uncharacterized protein</fullName>
    </submittedName>
</protein>
<feature type="region of interest" description="Disordered" evidence="1">
    <location>
        <begin position="18"/>
        <end position="73"/>
    </location>
</feature>
<evidence type="ECO:0000313" key="2">
    <source>
        <dbReference type="EMBL" id="CAL8139738.1"/>
    </source>
</evidence>
<dbReference type="Proteomes" id="UP001642540">
    <property type="component" value="Unassembled WGS sequence"/>
</dbReference>
<proteinExistence type="predicted"/>
<evidence type="ECO:0000256" key="1">
    <source>
        <dbReference type="SAM" id="MobiDB-lite"/>
    </source>
</evidence>
<dbReference type="EMBL" id="CAXLJM020000129">
    <property type="protein sequence ID" value="CAL8139738.1"/>
    <property type="molecule type" value="Genomic_DNA"/>
</dbReference>
<feature type="region of interest" description="Disordered" evidence="1">
    <location>
        <begin position="89"/>
        <end position="130"/>
    </location>
</feature>
<reference evidence="2 3" key="1">
    <citation type="submission" date="2024-08" db="EMBL/GenBank/DDBJ databases">
        <authorList>
            <person name="Cucini C."/>
            <person name="Frati F."/>
        </authorList>
    </citation>
    <scope>NUCLEOTIDE SEQUENCE [LARGE SCALE GENOMIC DNA]</scope>
</reference>
<gene>
    <name evidence="2" type="ORF">ODALV1_LOCUS27971</name>
</gene>